<accession>A0ACC0UZA6</accession>
<evidence type="ECO:0000313" key="1">
    <source>
        <dbReference type="EMBL" id="KAI9899230.1"/>
    </source>
</evidence>
<name>A0ACC0UZA6_9HYPO</name>
<keyword evidence="2" id="KW-1185">Reference proteome</keyword>
<comment type="caution">
    <text evidence="1">The sequence shown here is derived from an EMBL/GenBank/DDBJ whole genome shotgun (WGS) entry which is preliminary data.</text>
</comment>
<reference evidence="1" key="1">
    <citation type="submission" date="2022-10" db="EMBL/GenBank/DDBJ databases">
        <title>Complete Genome of Trichothecium roseum strain YXFP-22015, a Plant Pathogen Isolated from Citrus.</title>
        <authorList>
            <person name="Wang Y."/>
            <person name="Zhu L."/>
        </authorList>
    </citation>
    <scope>NUCLEOTIDE SEQUENCE</scope>
    <source>
        <strain evidence="1">YXFP-22015</strain>
    </source>
</reference>
<evidence type="ECO:0000313" key="2">
    <source>
        <dbReference type="Proteomes" id="UP001163324"/>
    </source>
</evidence>
<organism evidence="1 2">
    <name type="scientific">Trichothecium roseum</name>
    <dbReference type="NCBI Taxonomy" id="47278"/>
    <lineage>
        <taxon>Eukaryota</taxon>
        <taxon>Fungi</taxon>
        <taxon>Dikarya</taxon>
        <taxon>Ascomycota</taxon>
        <taxon>Pezizomycotina</taxon>
        <taxon>Sordariomycetes</taxon>
        <taxon>Hypocreomycetidae</taxon>
        <taxon>Hypocreales</taxon>
        <taxon>Hypocreales incertae sedis</taxon>
        <taxon>Trichothecium</taxon>
    </lineage>
</organism>
<gene>
    <name evidence="1" type="ORF">N3K66_005691</name>
</gene>
<dbReference type="EMBL" id="CM047944">
    <property type="protein sequence ID" value="KAI9899230.1"/>
    <property type="molecule type" value="Genomic_DNA"/>
</dbReference>
<proteinExistence type="predicted"/>
<dbReference type="Proteomes" id="UP001163324">
    <property type="component" value="Chromosome 5"/>
</dbReference>
<protein>
    <submittedName>
        <fullName evidence="1">Uncharacterized protein</fullName>
    </submittedName>
</protein>
<sequence>MGANDDEIDIGDSSSDDGYGPSAGPKPAPTIGPSAPAIGPSAPTIGPSLPTTKSTNEEEINVSDQPSDSEDDYRPSAPKPIPSAAPKQPEPKKTLGPSLPPPPNEDDSSDSEDDYGPSLPSAQTAKATIGPAMPPRAEDDAPKRDSWMLAPPEASSYKERDPTKIRSRKFASGKSSGQGPSEISSIWTETPEQKLQRLQDAVLGRSSATAGPSAQEVKSKEDEERDRQISRMVDKSRGKSLVEQHQRKRKAEGAPEGEEEDDPSKRGFDREKDMAIGGKLGTAQRRELVTKAANFGGRFQKGSYL</sequence>